<keyword evidence="3" id="KW-1185">Reference proteome</keyword>
<comment type="similarity">
    <text evidence="1">Belongs to the aegerolysin family.</text>
</comment>
<evidence type="ECO:0000313" key="2">
    <source>
        <dbReference type="EMBL" id="GHD36447.1"/>
    </source>
</evidence>
<dbReference type="AlphaFoldDB" id="A0A918XKT2"/>
<dbReference type="EMBL" id="BMXL01000039">
    <property type="protein sequence ID" value="GHD36447.1"/>
    <property type="molecule type" value="Genomic_DNA"/>
</dbReference>
<proteinExistence type="inferred from homology"/>
<dbReference type="RefSeq" id="WP_017575758.1">
    <property type="nucleotide sequence ID" value="NZ_BMXL01000039.1"/>
</dbReference>
<evidence type="ECO:0000313" key="3">
    <source>
        <dbReference type="Proteomes" id="UP000654947"/>
    </source>
</evidence>
<protein>
    <recommendedName>
        <fullName evidence="4">Crystal protein ET79</fullName>
    </recommendedName>
</protein>
<dbReference type="Proteomes" id="UP000654947">
    <property type="component" value="Unassembled WGS sequence"/>
</dbReference>
<dbReference type="Gene3D" id="2.60.270.50">
    <property type="match status" value="1"/>
</dbReference>
<name>A0A918XKT2_9ACTN</name>
<comment type="caution">
    <text evidence="2">The sequence shown here is derived from an EMBL/GenBank/DDBJ whole genome shotgun (WGS) entry which is preliminary data.</text>
</comment>
<organism evidence="2 3">
    <name type="scientific">Nocardiopsis kunsanensis</name>
    <dbReference type="NCBI Taxonomy" id="141693"/>
    <lineage>
        <taxon>Bacteria</taxon>
        <taxon>Bacillati</taxon>
        <taxon>Actinomycetota</taxon>
        <taxon>Actinomycetes</taxon>
        <taxon>Streptosporangiales</taxon>
        <taxon>Nocardiopsidaceae</taxon>
        <taxon>Nocardiopsis</taxon>
    </lineage>
</organism>
<accession>A0A918XKT2</accession>
<evidence type="ECO:0000256" key="1">
    <source>
        <dbReference type="ARBA" id="ARBA00010795"/>
    </source>
</evidence>
<reference evidence="2 3" key="1">
    <citation type="journal article" date="2014" name="Int. J. Syst. Evol. Microbiol.">
        <title>Complete genome sequence of Corynebacterium casei LMG S-19264T (=DSM 44701T), isolated from a smear-ripened cheese.</title>
        <authorList>
            <consortium name="US DOE Joint Genome Institute (JGI-PGF)"/>
            <person name="Walter F."/>
            <person name="Albersmeier A."/>
            <person name="Kalinowski J."/>
            <person name="Ruckert C."/>
        </authorList>
    </citation>
    <scope>NUCLEOTIDE SEQUENCE [LARGE SCALE GENOMIC DNA]</scope>
    <source>
        <strain evidence="2 3">KCTC 19473</strain>
    </source>
</reference>
<dbReference type="GO" id="GO:0019836">
    <property type="term" value="P:symbiont-mediated hemolysis of host erythrocyte"/>
    <property type="evidence" value="ECO:0007669"/>
    <property type="project" value="InterPro"/>
</dbReference>
<gene>
    <name evidence="2" type="ORF">GCM10007147_43830</name>
</gene>
<evidence type="ECO:0008006" key="4">
    <source>
        <dbReference type="Google" id="ProtNLM"/>
    </source>
</evidence>
<dbReference type="InterPro" id="IPR009413">
    <property type="entry name" value="Aegerolysin-typ"/>
</dbReference>
<dbReference type="Pfam" id="PF06355">
    <property type="entry name" value="Aegerolysin"/>
    <property type="match status" value="1"/>
</dbReference>
<sequence length="118" mass="12977">MAYRSFCIEVINLTGLDLELTEKSLSHGIWGNNDQDTPPERIPGMSKGIVHAESQGFGTGTEGNVVYRSSHGEFKIYWDNPGVGSNAFGVQVPEGYDKTYSDIHGNNAHVKLNLHPKM</sequence>